<protein>
    <submittedName>
        <fullName evidence="1">Uncharacterized protein</fullName>
    </submittedName>
</protein>
<sequence>MDMDVSQRFYNDAINAGYSVSGPANQMYSQIPASFVQQQETQYCNNYIDPAGFPHHISKNRTCSLSLHPVATLKYSGCYLKSSTRKRNIFGHQSQELNRLP</sequence>
<proteinExistence type="predicted"/>
<evidence type="ECO:0000313" key="2">
    <source>
        <dbReference type="Proteomes" id="UP000326725"/>
    </source>
</evidence>
<accession>A0A5K1I9J5</accession>
<name>A0A5K1I9J5_9GAMM</name>
<gene>
    <name evidence="1" type="ORF">HALO32_03122</name>
</gene>
<organism evidence="1 2">
    <name type="scientific">Halomonas lysinitropha</name>
    <dbReference type="NCBI Taxonomy" id="2607506"/>
    <lineage>
        <taxon>Bacteria</taxon>
        <taxon>Pseudomonadati</taxon>
        <taxon>Pseudomonadota</taxon>
        <taxon>Gammaproteobacteria</taxon>
        <taxon>Oceanospirillales</taxon>
        <taxon>Halomonadaceae</taxon>
        <taxon>Halomonas</taxon>
    </lineage>
</organism>
<keyword evidence="2" id="KW-1185">Reference proteome</keyword>
<dbReference type="EMBL" id="CABVOU010000043">
    <property type="protein sequence ID" value="VVZ97007.1"/>
    <property type="molecule type" value="Genomic_DNA"/>
</dbReference>
<evidence type="ECO:0000313" key="1">
    <source>
        <dbReference type="EMBL" id="VVZ97007.1"/>
    </source>
</evidence>
<dbReference type="AlphaFoldDB" id="A0A5K1I9J5"/>
<dbReference type="Proteomes" id="UP000326725">
    <property type="component" value="Unassembled WGS sequence"/>
</dbReference>
<reference evidence="1 2" key="1">
    <citation type="submission" date="2019-09" db="EMBL/GenBank/DDBJ databases">
        <authorList>
            <person name="Criscuolo A."/>
        </authorList>
    </citation>
    <scope>NUCLEOTIDE SEQUENCE [LARGE SCALE GENOMIC DNA]</scope>
    <source>
        <strain evidence="2">3(2)</strain>
    </source>
</reference>